<accession>A0ABX1S4A7</accession>
<keyword evidence="1" id="KW-1133">Transmembrane helix</keyword>
<protein>
    <submittedName>
        <fullName evidence="2">Uncharacterized protein</fullName>
    </submittedName>
</protein>
<evidence type="ECO:0000256" key="1">
    <source>
        <dbReference type="SAM" id="Phobius"/>
    </source>
</evidence>
<organism evidence="2 3">
    <name type="scientific">Pseudonocardia acidicola</name>
    <dbReference type="NCBI Taxonomy" id="2724939"/>
    <lineage>
        <taxon>Bacteria</taxon>
        <taxon>Bacillati</taxon>
        <taxon>Actinomycetota</taxon>
        <taxon>Actinomycetes</taxon>
        <taxon>Pseudonocardiales</taxon>
        <taxon>Pseudonocardiaceae</taxon>
        <taxon>Pseudonocardia</taxon>
    </lineage>
</organism>
<feature type="transmembrane region" description="Helical" evidence="1">
    <location>
        <begin position="12"/>
        <end position="38"/>
    </location>
</feature>
<sequence>MVESWSWLPGAVGFVVCTLLFGLAMLIVAVFGTVVVGIMRISGLLSF</sequence>
<gene>
    <name evidence="2" type="ORF">HF526_01090</name>
</gene>
<keyword evidence="1" id="KW-0812">Transmembrane</keyword>
<dbReference type="EMBL" id="JAAXLA010000002">
    <property type="protein sequence ID" value="NMH95925.1"/>
    <property type="molecule type" value="Genomic_DNA"/>
</dbReference>
<keyword evidence="1" id="KW-0472">Membrane</keyword>
<evidence type="ECO:0000313" key="2">
    <source>
        <dbReference type="EMBL" id="NMH95925.1"/>
    </source>
</evidence>
<evidence type="ECO:0000313" key="3">
    <source>
        <dbReference type="Proteomes" id="UP000820669"/>
    </source>
</evidence>
<dbReference type="Proteomes" id="UP000820669">
    <property type="component" value="Unassembled WGS sequence"/>
</dbReference>
<name>A0ABX1S4A7_9PSEU</name>
<keyword evidence="3" id="KW-1185">Reference proteome</keyword>
<reference evidence="2 3" key="1">
    <citation type="submission" date="2020-04" db="EMBL/GenBank/DDBJ databases">
        <authorList>
            <person name="Klaysubun C."/>
            <person name="Duangmal K."/>
            <person name="Lipun K."/>
        </authorList>
    </citation>
    <scope>NUCLEOTIDE SEQUENCE [LARGE SCALE GENOMIC DNA]</scope>
    <source>
        <strain evidence="2 3">K10HN5</strain>
    </source>
</reference>
<dbReference type="RefSeq" id="WP_169379305.1">
    <property type="nucleotide sequence ID" value="NZ_JAAXLA010000002.1"/>
</dbReference>
<proteinExistence type="predicted"/>
<comment type="caution">
    <text evidence="2">The sequence shown here is derived from an EMBL/GenBank/DDBJ whole genome shotgun (WGS) entry which is preliminary data.</text>
</comment>